<dbReference type="STRING" id="531814.SAMN04487944_10488"/>
<dbReference type="Pfam" id="PF00657">
    <property type="entry name" value="Lipase_GDSL"/>
    <property type="match status" value="1"/>
</dbReference>
<protein>
    <submittedName>
        <fullName evidence="3">Lysophospholipase L1</fullName>
    </submittedName>
</protein>
<dbReference type="SUPFAM" id="SSF52266">
    <property type="entry name" value="SGNH hydrolase"/>
    <property type="match status" value="1"/>
</dbReference>
<reference evidence="3 4" key="1">
    <citation type="submission" date="2016-10" db="EMBL/GenBank/DDBJ databases">
        <authorList>
            <person name="de Groot N.N."/>
        </authorList>
    </citation>
    <scope>NUCLEOTIDE SEQUENCE [LARGE SCALE GENOMIC DNA]</scope>
    <source>
        <strain evidence="3 4">CGMCC 1.7727</strain>
    </source>
</reference>
<dbReference type="OrthoDB" id="9807041at2"/>
<dbReference type="GO" id="GO:0016788">
    <property type="term" value="F:hydrolase activity, acting on ester bonds"/>
    <property type="evidence" value="ECO:0007669"/>
    <property type="project" value="InterPro"/>
</dbReference>
<dbReference type="InterPro" id="IPR037459">
    <property type="entry name" value="RhgT-like"/>
</dbReference>
<dbReference type="InterPro" id="IPR001087">
    <property type="entry name" value="GDSL"/>
</dbReference>
<evidence type="ECO:0000256" key="1">
    <source>
        <dbReference type="ARBA" id="ARBA00008668"/>
    </source>
</evidence>
<keyword evidence="2" id="KW-0378">Hydrolase</keyword>
<evidence type="ECO:0000313" key="4">
    <source>
        <dbReference type="Proteomes" id="UP000199687"/>
    </source>
</evidence>
<organism evidence="3 4">
    <name type="scientific">Gracilibacillus ureilyticus</name>
    <dbReference type="NCBI Taxonomy" id="531814"/>
    <lineage>
        <taxon>Bacteria</taxon>
        <taxon>Bacillati</taxon>
        <taxon>Bacillota</taxon>
        <taxon>Bacilli</taxon>
        <taxon>Bacillales</taxon>
        <taxon>Bacillaceae</taxon>
        <taxon>Gracilibacillus</taxon>
    </lineage>
</organism>
<dbReference type="Gene3D" id="3.40.50.1110">
    <property type="entry name" value="SGNH hydrolase"/>
    <property type="match status" value="1"/>
</dbReference>
<gene>
    <name evidence="3" type="ORF">SAMN04487944_10488</name>
</gene>
<dbReference type="PANTHER" id="PTHR43695">
    <property type="entry name" value="PUTATIVE (AFU_ORTHOLOGUE AFUA_2G17250)-RELATED"/>
    <property type="match status" value="1"/>
</dbReference>
<accession>A0A1H9P4P0</accession>
<dbReference type="EMBL" id="FOGL01000004">
    <property type="protein sequence ID" value="SER42855.1"/>
    <property type="molecule type" value="Genomic_DNA"/>
</dbReference>
<dbReference type="AlphaFoldDB" id="A0A1H9P4P0"/>
<dbReference type="CDD" id="cd01821">
    <property type="entry name" value="Rhamnogalacturan_acetylesterase_like"/>
    <property type="match status" value="1"/>
</dbReference>
<evidence type="ECO:0000313" key="3">
    <source>
        <dbReference type="EMBL" id="SER42855.1"/>
    </source>
</evidence>
<dbReference type="InterPro" id="IPR036514">
    <property type="entry name" value="SGNH_hydro_sf"/>
</dbReference>
<comment type="similarity">
    <text evidence="1">Belongs to the 'GDSL' lipolytic enzyme family.</text>
</comment>
<dbReference type="Proteomes" id="UP000199687">
    <property type="component" value="Unassembled WGS sequence"/>
</dbReference>
<sequence>MTRIFLASDSTCQRYENDNAPQAGWGQFIQNFMKDCKIFNHAIGGRSSKSFIEEGRLKEIEILLEEGDYLLVQMGHNDSTKEKPERYTEPYNDYKQFLKQYVMTAREKQANPILVTPVARLHYVSGEFLADFGDYCNAMKEVGEEENCPVIDFMTLSIIHLTNVGIKEATTYYMVDVNGKDHTHFTETGAKQMAKLLAEPLKRIVK</sequence>
<evidence type="ECO:0000256" key="2">
    <source>
        <dbReference type="ARBA" id="ARBA00022801"/>
    </source>
</evidence>
<proteinExistence type="inferred from homology"/>
<name>A0A1H9P4P0_9BACI</name>
<dbReference type="RefSeq" id="WP_089739986.1">
    <property type="nucleotide sequence ID" value="NZ_FOGL01000004.1"/>
</dbReference>
<dbReference type="PANTHER" id="PTHR43695:SF1">
    <property type="entry name" value="RHAMNOGALACTURONAN ACETYLESTERASE"/>
    <property type="match status" value="1"/>
</dbReference>
<keyword evidence="4" id="KW-1185">Reference proteome</keyword>